<dbReference type="EMBL" id="GGFM01010081">
    <property type="protein sequence ID" value="MBW30832.1"/>
    <property type="molecule type" value="Transcribed_RNA"/>
</dbReference>
<feature type="chain" id="PRO_5014753201" evidence="1">
    <location>
        <begin position="18"/>
        <end position="72"/>
    </location>
</feature>
<sequence length="72" mass="6950">MAGVVVVVVVAVTTVAADGDGVAAAVAAGSYCNAVNFVAAARTIDDEMKEVGDGNGIVAAAAADDVDLRVSL</sequence>
<evidence type="ECO:0000313" key="2">
    <source>
        <dbReference type="EMBL" id="MBW30832.1"/>
    </source>
</evidence>
<organism evidence="2">
    <name type="scientific">Anopheles braziliensis</name>
    <dbReference type="NCBI Taxonomy" id="58242"/>
    <lineage>
        <taxon>Eukaryota</taxon>
        <taxon>Metazoa</taxon>
        <taxon>Ecdysozoa</taxon>
        <taxon>Arthropoda</taxon>
        <taxon>Hexapoda</taxon>
        <taxon>Insecta</taxon>
        <taxon>Pterygota</taxon>
        <taxon>Neoptera</taxon>
        <taxon>Endopterygota</taxon>
        <taxon>Diptera</taxon>
        <taxon>Nematocera</taxon>
        <taxon>Culicoidea</taxon>
        <taxon>Culicidae</taxon>
        <taxon>Anophelinae</taxon>
        <taxon>Anopheles</taxon>
    </lineage>
</organism>
<evidence type="ECO:0000256" key="1">
    <source>
        <dbReference type="SAM" id="SignalP"/>
    </source>
</evidence>
<feature type="signal peptide" evidence="1">
    <location>
        <begin position="1"/>
        <end position="17"/>
    </location>
</feature>
<accession>A0A2M3ZQQ5</accession>
<keyword evidence="1" id="KW-0732">Signal</keyword>
<proteinExistence type="predicted"/>
<protein>
    <submittedName>
        <fullName evidence="2">Putative secreted peptide</fullName>
    </submittedName>
</protein>
<name>A0A2M3ZQQ5_9DIPT</name>
<reference evidence="2" key="1">
    <citation type="submission" date="2018-01" db="EMBL/GenBank/DDBJ databases">
        <title>An insight into the sialome of Amazonian anophelines.</title>
        <authorList>
            <person name="Ribeiro J.M."/>
            <person name="Scarpassa V."/>
            <person name="Calvo E."/>
        </authorList>
    </citation>
    <scope>NUCLEOTIDE SEQUENCE</scope>
    <source>
        <tissue evidence="2">Salivary glands</tissue>
    </source>
</reference>
<dbReference type="AlphaFoldDB" id="A0A2M3ZQQ5"/>